<dbReference type="RefSeq" id="WP_055547648.1">
    <property type="nucleotide sequence ID" value="NZ_CP023699.1"/>
</dbReference>
<keyword evidence="3" id="KW-1185">Reference proteome</keyword>
<protein>
    <submittedName>
        <fullName evidence="2">Uncharacterized protein</fullName>
    </submittedName>
</protein>
<evidence type="ECO:0000313" key="2">
    <source>
        <dbReference type="EMBL" id="QEU93705.1"/>
    </source>
</evidence>
<proteinExistence type="predicted"/>
<reference evidence="2 3" key="1">
    <citation type="submission" date="2017-09" db="EMBL/GenBank/DDBJ databases">
        <authorList>
            <person name="Lee N."/>
            <person name="Cho B.-K."/>
        </authorList>
    </citation>
    <scope>NUCLEOTIDE SEQUENCE [LARGE SCALE GENOMIC DNA]</scope>
    <source>
        <strain evidence="2 3">ATCC 12853</strain>
    </source>
</reference>
<evidence type="ECO:0000313" key="3">
    <source>
        <dbReference type="Proteomes" id="UP000325529"/>
    </source>
</evidence>
<dbReference type="AlphaFoldDB" id="A0A5J6GIE9"/>
<dbReference type="EMBL" id="CP023699">
    <property type="protein sequence ID" value="QEU93705.1"/>
    <property type="molecule type" value="Genomic_DNA"/>
</dbReference>
<evidence type="ECO:0000256" key="1">
    <source>
        <dbReference type="SAM" id="SignalP"/>
    </source>
</evidence>
<keyword evidence="1" id="KW-0732">Signal</keyword>
<dbReference type="Proteomes" id="UP000325529">
    <property type="component" value="Chromosome"/>
</dbReference>
<gene>
    <name evidence="2" type="ORF">CP970_24835</name>
</gene>
<feature type="signal peptide" evidence="1">
    <location>
        <begin position="1"/>
        <end position="21"/>
    </location>
</feature>
<dbReference type="OrthoDB" id="3538439at2"/>
<sequence>MSTCTKSARAATLFAAFAVLAATVGAASASTVGAASASSSQDAPATGSGPVTSTLKGSARLAYPVPTEDIRVSVDARSDYKSADWSLPEPGKSSGTFRIVHRGDPVDGKPGWVNWGEFKVDCLSTGGPTATVTGRIVRAGGDTGAWDDYVKRGVRMGVSFYVGDKSGDKKGGAPSRVGITAGNKEGEPMLTKCMASAADSPVIEGGYTLKDKFPAR</sequence>
<feature type="chain" id="PRO_5039722773" evidence="1">
    <location>
        <begin position="22"/>
        <end position="216"/>
    </location>
</feature>
<organism evidence="2 3">
    <name type="scientific">Streptomyces kanamyceticus</name>
    <dbReference type="NCBI Taxonomy" id="1967"/>
    <lineage>
        <taxon>Bacteria</taxon>
        <taxon>Bacillati</taxon>
        <taxon>Actinomycetota</taxon>
        <taxon>Actinomycetes</taxon>
        <taxon>Kitasatosporales</taxon>
        <taxon>Streptomycetaceae</taxon>
        <taxon>Streptomyces</taxon>
    </lineage>
</organism>
<name>A0A5J6GIE9_STRKN</name>
<dbReference type="KEGG" id="ska:CP970_24835"/>
<accession>A0A5J6GIE9</accession>